<dbReference type="Proteomes" id="UP000253083">
    <property type="component" value="Unassembled WGS sequence"/>
</dbReference>
<evidence type="ECO:0000256" key="4">
    <source>
        <dbReference type="ARBA" id="ARBA00023010"/>
    </source>
</evidence>
<dbReference type="EMBL" id="QNRT01000001">
    <property type="protein sequence ID" value="RBP53753.1"/>
    <property type="molecule type" value="Genomic_DNA"/>
</dbReference>
<accession>A0A395JQV8</accession>
<evidence type="ECO:0000256" key="6">
    <source>
        <dbReference type="SAM" id="MobiDB-lite"/>
    </source>
</evidence>
<comment type="function">
    <text evidence="5">One of the proteins required for the normal export of preproteins out of the cell cytoplasm. It is a molecular chaperone that binds to a subset of precursor proteins, maintaining them in a translocation-competent state. It also specifically binds to its receptor SecA.</text>
</comment>
<evidence type="ECO:0000256" key="1">
    <source>
        <dbReference type="ARBA" id="ARBA00009990"/>
    </source>
</evidence>
<feature type="compositionally biased region" description="Low complexity" evidence="6">
    <location>
        <begin position="151"/>
        <end position="160"/>
    </location>
</feature>
<dbReference type="AlphaFoldDB" id="A0A395JQV8"/>
<comment type="caution">
    <text evidence="7">The sequence shown here is derived from an EMBL/GenBank/DDBJ whole genome shotgun (WGS) entry which is preliminary data.</text>
</comment>
<sequence>MAEEQQANAFDIRKIYLKDSSLESPNSPGVFLKDPSKPEVAIEASIRATSLEQENFYEVVLGMTVTSKIGDETAFLVEVHQAGIFQIVGLAQADLPLALEIACPNVLLPFAREAVSDLVAKAGFPQLLLSPINFEALYNAKLQQQAKAADGSGAASADAASETKHQLSSESETNLASDDTSH</sequence>
<evidence type="ECO:0000313" key="7">
    <source>
        <dbReference type="EMBL" id="RBP53753.1"/>
    </source>
</evidence>
<reference evidence="7 8" key="1">
    <citation type="submission" date="2018-06" db="EMBL/GenBank/DDBJ databases">
        <title>Genomic Encyclopedia of Type Strains, Phase IV (KMG-IV): sequencing the most valuable type-strain genomes for metagenomic binning, comparative biology and taxonomic classification.</title>
        <authorList>
            <person name="Goeker M."/>
        </authorList>
    </citation>
    <scope>NUCLEOTIDE SEQUENCE [LARGE SCALE GENOMIC DNA]</scope>
    <source>
        <strain evidence="7 8">DSM 24032</strain>
    </source>
</reference>
<dbReference type="SUPFAM" id="SSF54611">
    <property type="entry name" value="SecB-like"/>
    <property type="match status" value="1"/>
</dbReference>
<name>A0A395JQV8_9GAMM</name>
<organism evidence="7 8">
    <name type="scientific">Arenicella xantha</name>
    <dbReference type="NCBI Taxonomy" id="644221"/>
    <lineage>
        <taxon>Bacteria</taxon>
        <taxon>Pseudomonadati</taxon>
        <taxon>Pseudomonadota</taxon>
        <taxon>Gammaproteobacteria</taxon>
        <taxon>Arenicellales</taxon>
        <taxon>Arenicellaceae</taxon>
        <taxon>Arenicella</taxon>
    </lineage>
</organism>
<keyword evidence="8" id="KW-1185">Reference proteome</keyword>
<dbReference type="GO" id="GO:0006457">
    <property type="term" value="P:protein folding"/>
    <property type="evidence" value="ECO:0007669"/>
    <property type="project" value="UniProtKB-UniRule"/>
</dbReference>
<keyword evidence="5" id="KW-0143">Chaperone</keyword>
<dbReference type="InterPro" id="IPR003708">
    <property type="entry name" value="SecB"/>
</dbReference>
<dbReference type="OrthoDB" id="9795145at2"/>
<dbReference type="PANTHER" id="PTHR36918">
    <property type="match status" value="1"/>
</dbReference>
<evidence type="ECO:0000313" key="8">
    <source>
        <dbReference type="Proteomes" id="UP000253083"/>
    </source>
</evidence>
<feature type="region of interest" description="Disordered" evidence="6">
    <location>
        <begin position="151"/>
        <end position="182"/>
    </location>
</feature>
<dbReference type="FunCoup" id="A0A395JQV8">
    <property type="interactions" value="251"/>
</dbReference>
<dbReference type="InterPro" id="IPR035958">
    <property type="entry name" value="SecB-like_sf"/>
</dbReference>
<dbReference type="GO" id="GO:0015031">
    <property type="term" value="P:protein transport"/>
    <property type="evidence" value="ECO:0007669"/>
    <property type="project" value="UniProtKB-UniRule"/>
</dbReference>
<protein>
    <recommendedName>
        <fullName evidence="5">Protein-export protein SecB</fullName>
    </recommendedName>
</protein>
<keyword evidence="2 5" id="KW-0813">Transport</keyword>
<dbReference type="HAMAP" id="MF_00821">
    <property type="entry name" value="SecB"/>
    <property type="match status" value="1"/>
</dbReference>
<keyword evidence="5" id="KW-0963">Cytoplasm</keyword>
<comment type="subunit">
    <text evidence="5">Homotetramer, a dimer of dimers. One homotetramer interacts with 1 SecA dimer.</text>
</comment>
<comment type="subcellular location">
    <subcellularLocation>
        <location evidence="5">Cytoplasm</location>
    </subcellularLocation>
</comment>
<keyword evidence="3 5" id="KW-0653">Protein transport</keyword>
<dbReference type="Pfam" id="PF02556">
    <property type="entry name" value="SecB"/>
    <property type="match status" value="1"/>
</dbReference>
<dbReference type="GO" id="GO:0051262">
    <property type="term" value="P:protein tetramerization"/>
    <property type="evidence" value="ECO:0007669"/>
    <property type="project" value="InterPro"/>
</dbReference>
<dbReference type="PRINTS" id="PR01594">
    <property type="entry name" value="SECBCHAPRONE"/>
</dbReference>
<proteinExistence type="inferred from homology"/>
<dbReference type="NCBIfam" id="TIGR00809">
    <property type="entry name" value="secB"/>
    <property type="match status" value="1"/>
</dbReference>
<dbReference type="InParanoid" id="A0A395JQV8"/>
<gene>
    <name evidence="5" type="primary">secB</name>
    <name evidence="7" type="ORF">DFR28_1011142</name>
</gene>
<evidence type="ECO:0000256" key="5">
    <source>
        <dbReference type="HAMAP-Rule" id="MF_00821"/>
    </source>
</evidence>
<feature type="compositionally biased region" description="Polar residues" evidence="6">
    <location>
        <begin position="168"/>
        <end position="182"/>
    </location>
</feature>
<evidence type="ECO:0000256" key="3">
    <source>
        <dbReference type="ARBA" id="ARBA00022927"/>
    </source>
</evidence>
<keyword evidence="4 5" id="KW-0811">Translocation</keyword>
<dbReference type="Gene3D" id="3.10.420.10">
    <property type="entry name" value="SecB-like"/>
    <property type="match status" value="1"/>
</dbReference>
<evidence type="ECO:0000256" key="2">
    <source>
        <dbReference type="ARBA" id="ARBA00022448"/>
    </source>
</evidence>
<dbReference type="PANTHER" id="PTHR36918:SF1">
    <property type="entry name" value="PROTEIN-EXPORT PROTEIN SECB"/>
    <property type="match status" value="1"/>
</dbReference>
<comment type="similarity">
    <text evidence="1 5">Belongs to the SecB family.</text>
</comment>
<dbReference type="GO" id="GO:0051082">
    <property type="term" value="F:unfolded protein binding"/>
    <property type="evidence" value="ECO:0007669"/>
    <property type="project" value="InterPro"/>
</dbReference>
<dbReference type="RefSeq" id="WP_113953291.1">
    <property type="nucleotide sequence ID" value="NZ_QNRT01000001.1"/>
</dbReference>
<dbReference type="GO" id="GO:0005737">
    <property type="term" value="C:cytoplasm"/>
    <property type="evidence" value="ECO:0007669"/>
    <property type="project" value="UniProtKB-SubCell"/>
</dbReference>